<reference evidence="1 2" key="1">
    <citation type="submission" date="2018-07" db="EMBL/GenBank/DDBJ databases">
        <title>A draft genome of a endophytic bacteria, a new species of Pedobacter.</title>
        <authorList>
            <person name="Zhang Z.D."/>
            <person name="Chen Z.J."/>
        </authorList>
    </citation>
    <scope>NUCLEOTIDE SEQUENCE [LARGE SCALE GENOMIC DNA]</scope>
    <source>
        <strain evidence="1 2">RS10</strain>
    </source>
</reference>
<dbReference type="Proteomes" id="UP000252081">
    <property type="component" value="Unassembled WGS sequence"/>
</dbReference>
<sequence length="66" mass="7409">MATHESFLRNDLGRQASRRTNKGFFLFWKAGSVHLGWSIPAVRFIPMNPNVKSGGTAAIGFMWRGQ</sequence>
<proteinExistence type="predicted"/>
<dbReference type="AlphaFoldDB" id="A0A366KQH6"/>
<gene>
    <name evidence="1" type="ORF">DRW42_21770</name>
</gene>
<evidence type="ECO:0000313" key="2">
    <source>
        <dbReference type="Proteomes" id="UP000252081"/>
    </source>
</evidence>
<organism evidence="1 2">
    <name type="scientific">Pedobacter miscanthi</name>
    <dbReference type="NCBI Taxonomy" id="2259170"/>
    <lineage>
        <taxon>Bacteria</taxon>
        <taxon>Pseudomonadati</taxon>
        <taxon>Bacteroidota</taxon>
        <taxon>Sphingobacteriia</taxon>
        <taxon>Sphingobacteriales</taxon>
        <taxon>Sphingobacteriaceae</taxon>
        <taxon>Pedobacter</taxon>
    </lineage>
</organism>
<dbReference type="EMBL" id="QNQU01000022">
    <property type="protein sequence ID" value="RBQ03419.1"/>
    <property type="molecule type" value="Genomic_DNA"/>
</dbReference>
<name>A0A366KQH6_9SPHI</name>
<evidence type="ECO:0000313" key="1">
    <source>
        <dbReference type="EMBL" id="RBQ03419.1"/>
    </source>
</evidence>
<protein>
    <submittedName>
        <fullName evidence="1">Uncharacterized protein</fullName>
    </submittedName>
</protein>
<comment type="caution">
    <text evidence="1">The sequence shown here is derived from an EMBL/GenBank/DDBJ whole genome shotgun (WGS) entry which is preliminary data.</text>
</comment>
<keyword evidence="2" id="KW-1185">Reference proteome</keyword>
<accession>A0A366KQH6</accession>